<sequence length="283" mass="32215">MGVVSNFSLVYIVWKMKNLDNPFYILIVILSIFDGTFSLVFLVYTTPLTIFELDFMENQQLSFVVGFILETCFISATILHSVISLNRFFAVSTPIIYRKLFSLFITKTIIIFTFVFAFSLNLIFAFFDCGLIYDPEYHTIVVKHVATPACSTYDKAISLYVVFAFSTMNFFVDVISMMKLRSIIANRNKSLVSTSTAKTDMGYVKQAMAQTVFLLINVFIFFFAFSSLVRNRDYGLIVTSLGWLVLHAMDGVLTFIFNPEIRRRVLGRSNSTAPPSYVGTTRT</sequence>
<keyword evidence="4 5" id="KW-0472">Membrane</keyword>
<feature type="transmembrane region" description="Helical" evidence="5">
    <location>
        <begin position="64"/>
        <end position="83"/>
    </location>
</feature>
<dbReference type="Pfam" id="PF10328">
    <property type="entry name" value="7TM_GPCR_Srx"/>
    <property type="match status" value="1"/>
</dbReference>
<feature type="transmembrane region" description="Helical" evidence="5">
    <location>
        <begin position="104"/>
        <end position="127"/>
    </location>
</feature>
<dbReference type="GO" id="GO:0016020">
    <property type="term" value="C:membrane"/>
    <property type="evidence" value="ECO:0007669"/>
    <property type="project" value="UniProtKB-SubCell"/>
</dbReference>
<dbReference type="EMBL" id="GL379809">
    <property type="protein sequence ID" value="EGT42719.1"/>
    <property type="molecule type" value="Genomic_DNA"/>
</dbReference>
<evidence type="ECO:0000256" key="2">
    <source>
        <dbReference type="ARBA" id="ARBA00022692"/>
    </source>
</evidence>
<protein>
    <recommendedName>
        <fullName evidence="6">G-protein coupled receptors family 1 profile domain-containing protein</fullName>
    </recommendedName>
</protein>
<gene>
    <name evidence="7" type="ORF">CAEBREN_00894</name>
</gene>
<comment type="subcellular location">
    <subcellularLocation>
        <location evidence="1">Membrane</location>
    </subcellularLocation>
</comment>
<keyword evidence="2 5" id="KW-0812">Transmembrane</keyword>
<dbReference type="PANTHER" id="PTHR23017:SF20">
    <property type="entry name" value="G-PROTEIN COUPLED RECEPTORS FAMILY 1 PROFILE DOMAIN-CONTAINING PROTEIN"/>
    <property type="match status" value="1"/>
</dbReference>
<evidence type="ECO:0000313" key="7">
    <source>
        <dbReference type="EMBL" id="EGT42719.1"/>
    </source>
</evidence>
<dbReference type="InterPro" id="IPR019430">
    <property type="entry name" value="7TM_GPCR_serpentine_rcpt_Srx"/>
</dbReference>
<name>G0MS48_CAEBE</name>
<dbReference type="OrthoDB" id="5807570at2759"/>
<evidence type="ECO:0000256" key="3">
    <source>
        <dbReference type="ARBA" id="ARBA00022989"/>
    </source>
</evidence>
<evidence type="ECO:0000313" key="8">
    <source>
        <dbReference type="Proteomes" id="UP000008068"/>
    </source>
</evidence>
<dbReference type="InterPro" id="IPR017452">
    <property type="entry name" value="GPCR_Rhodpsn_7TM"/>
</dbReference>
<keyword evidence="3 5" id="KW-1133">Transmembrane helix</keyword>
<reference evidence="8" key="1">
    <citation type="submission" date="2011-07" db="EMBL/GenBank/DDBJ databases">
        <authorList>
            <consortium name="Caenorhabditis brenneri Sequencing and Analysis Consortium"/>
            <person name="Wilson R.K."/>
        </authorList>
    </citation>
    <scope>NUCLEOTIDE SEQUENCE [LARGE SCALE GENOMIC DNA]</scope>
    <source>
        <strain evidence="8">PB2801</strain>
    </source>
</reference>
<dbReference type="Proteomes" id="UP000008068">
    <property type="component" value="Unassembled WGS sequence"/>
</dbReference>
<feature type="transmembrane region" description="Helical" evidence="5">
    <location>
        <begin position="207"/>
        <end position="228"/>
    </location>
</feature>
<evidence type="ECO:0000256" key="5">
    <source>
        <dbReference type="SAM" id="Phobius"/>
    </source>
</evidence>
<dbReference type="HOGENOM" id="CLU_059630_1_0_1"/>
<feature type="transmembrane region" description="Helical" evidence="5">
    <location>
        <begin position="234"/>
        <end position="258"/>
    </location>
</feature>
<dbReference type="OMA" id="MTILEMQ"/>
<keyword evidence="8" id="KW-1185">Reference proteome</keyword>
<feature type="transmembrane region" description="Helical" evidence="5">
    <location>
        <begin position="157"/>
        <end position="178"/>
    </location>
</feature>
<dbReference type="CDD" id="cd00637">
    <property type="entry name" value="7tm_classA_rhodopsin-like"/>
    <property type="match status" value="1"/>
</dbReference>
<feature type="transmembrane region" description="Helical" evidence="5">
    <location>
        <begin position="23"/>
        <end position="44"/>
    </location>
</feature>
<evidence type="ECO:0000256" key="1">
    <source>
        <dbReference type="ARBA" id="ARBA00004370"/>
    </source>
</evidence>
<dbReference type="InParanoid" id="G0MS48"/>
<evidence type="ECO:0000259" key="6">
    <source>
        <dbReference type="PROSITE" id="PS50262"/>
    </source>
</evidence>
<dbReference type="PROSITE" id="PS50262">
    <property type="entry name" value="G_PROTEIN_RECEP_F1_2"/>
    <property type="match status" value="1"/>
</dbReference>
<proteinExistence type="predicted"/>
<dbReference type="PANTHER" id="PTHR23017">
    <property type="entry name" value="SERPENTINE RECEPTOR, CLASS X"/>
    <property type="match status" value="1"/>
</dbReference>
<dbReference type="Gene3D" id="1.20.1070.10">
    <property type="entry name" value="Rhodopsin 7-helix transmembrane proteins"/>
    <property type="match status" value="1"/>
</dbReference>
<dbReference type="eggNOG" id="ENOG502TJH9">
    <property type="taxonomic scope" value="Eukaryota"/>
</dbReference>
<dbReference type="SUPFAM" id="SSF81321">
    <property type="entry name" value="Family A G protein-coupled receptor-like"/>
    <property type="match status" value="1"/>
</dbReference>
<dbReference type="AlphaFoldDB" id="G0MS48"/>
<accession>G0MS48</accession>
<evidence type="ECO:0000256" key="4">
    <source>
        <dbReference type="ARBA" id="ARBA00023136"/>
    </source>
</evidence>
<organism evidence="8">
    <name type="scientific">Caenorhabditis brenneri</name>
    <name type="common">Nematode worm</name>
    <dbReference type="NCBI Taxonomy" id="135651"/>
    <lineage>
        <taxon>Eukaryota</taxon>
        <taxon>Metazoa</taxon>
        <taxon>Ecdysozoa</taxon>
        <taxon>Nematoda</taxon>
        <taxon>Chromadorea</taxon>
        <taxon>Rhabditida</taxon>
        <taxon>Rhabditina</taxon>
        <taxon>Rhabditomorpha</taxon>
        <taxon>Rhabditoidea</taxon>
        <taxon>Rhabditidae</taxon>
        <taxon>Peloderinae</taxon>
        <taxon>Caenorhabditis</taxon>
    </lineage>
</organism>
<feature type="domain" description="G-protein coupled receptors family 1 profile" evidence="6">
    <location>
        <begin position="5"/>
        <end position="223"/>
    </location>
</feature>